<sequence length="715" mass="81944">MRPIPNILPLLLVLALFSPPSLTATSPPLLIIGCGPAGLQAGLQASKLNISYLILEQTAHCGSFFDTYPRLGKLISFNKPNPPGPLPEWNQDDYDDYKLRFDWHTLLASPLPPFPTLTNQFYPDADIFRSYLQRSSQTLNIVFETEVSQVTKNSVTLKKNGTVLEASAVILSTGMTPKPLSESESAIYNYTFPNADHYTYESAPLSCSVYESKHVFIYGSGNAANELSNHVIQNCAAMRTWVLGRRPIKSSFLTQYVGDVRSGNMLAVESYKLKSLDAVFEGKDYTDITLYQHIKMLEHGYGVKPTTSSNVVVIYATGFTSQPLNTNTQYNNNNPKKYPHLHTFNKNDNDVYITGAAAHKRDYRVSSSGFVHGFRYTTLTTLNLYNYIHNNVMWPYLTFESYDDVLNHMRKRFQTSSALWHLQKYYCDVVLDTGEKTFLYIESVPVGGEMDFVSAWVEMDYMEKSGKNEKSEQQLEGRDDDVIEITKLLQSYFLRIRDYDYMFSCNLPRQSLSVLETMKICKPEFFERFSISLNSGRVVLSTYEQLGLNFGLKRGEEILLVDSGSETSVLLNSYLPMTRAVLTFEYEDGFHGYKTVYEEGRIGAGFIAPTLRLEDDPRNTPFSGVRNYLSNNNTDMVWRGWSKFKEREDLFARWDDFERLDECFFQYVEEQEKYPATWSGRVGERRPWERLTKMIEEEGGGNVLYDMKEINVGWY</sequence>
<evidence type="ECO:0008006" key="5">
    <source>
        <dbReference type="Google" id="ProtNLM"/>
    </source>
</evidence>
<evidence type="ECO:0000256" key="1">
    <source>
        <dbReference type="ARBA" id="ARBA00023002"/>
    </source>
</evidence>
<dbReference type="Gene3D" id="3.50.50.60">
    <property type="entry name" value="FAD/NAD(P)-binding domain"/>
    <property type="match status" value="2"/>
</dbReference>
<dbReference type="InterPro" id="IPR036188">
    <property type="entry name" value="FAD/NAD-bd_sf"/>
</dbReference>
<protein>
    <recommendedName>
        <fullName evidence="5">FAD/NAD(P)-binding domain-containing protein</fullName>
    </recommendedName>
</protein>
<gene>
    <name evidence="3" type="ORF">TrLO_g9366</name>
</gene>
<comment type="caution">
    <text evidence="3">The sequence shown here is derived from an EMBL/GenBank/DDBJ whole genome shotgun (WGS) entry which is preliminary data.</text>
</comment>
<dbReference type="AlphaFoldDB" id="A0A9W7FSW5"/>
<proteinExistence type="predicted"/>
<accession>A0A9W7FSW5</accession>
<keyword evidence="1" id="KW-0560">Oxidoreductase</keyword>
<dbReference type="Pfam" id="PF13738">
    <property type="entry name" value="Pyr_redox_3"/>
    <property type="match status" value="1"/>
</dbReference>
<dbReference type="PROSITE" id="PS51257">
    <property type="entry name" value="PROKAR_LIPOPROTEIN"/>
    <property type="match status" value="1"/>
</dbReference>
<evidence type="ECO:0000313" key="3">
    <source>
        <dbReference type="EMBL" id="GMI17381.1"/>
    </source>
</evidence>
<name>A0A9W7FSW5_9STRA</name>
<reference evidence="4" key="1">
    <citation type="journal article" date="2023" name="Commun. Biol.">
        <title>Genome analysis of Parmales, the sister group of diatoms, reveals the evolutionary specialization of diatoms from phago-mixotrophs to photoautotrophs.</title>
        <authorList>
            <person name="Ban H."/>
            <person name="Sato S."/>
            <person name="Yoshikawa S."/>
            <person name="Yamada K."/>
            <person name="Nakamura Y."/>
            <person name="Ichinomiya M."/>
            <person name="Sato N."/>
            <person name="Blanc-Mathieu R."/>
            <person name="Endo H."/>
            <person name="Kuwata A."/>
            <person name="Ogata H."/>
        </authorList>
    </citation>
    <scope>NUCLEOTIDE SEQUENCE [LARGE SCALE GENOMIC DNA]</scope>
    <source>
        <strain evidence="4">NIES 3700</strain>
    </source>
</reference>
<feature type="signal peptide" evidence="2">
    <location>
        <begin position="1"/>
        <end position="23"/>
    </location>
</feature>
<dbReference type="PANTHER" id="PTHR43539:SF78">
    <property type="entry name" value="FLAVIN-CONTAINING MONOOXYGENASE"/>
    <property type="match status" value="1"/>
</dbReference>
<evidence type="ECO:0000313" key="4">
    <source>
        <dbReference type="Proteomes" id="UP001165122"/>
    </source>
</evidence>
<dbReference type="Proteomes" id="UP001165122">
    <property type="component" value="Unassembled WGS sequence"/>
</dbReference>
<dbReference type="GO" id="GO:0050660">
    <property type="term" value="F:flavin adenine dinucleotide binding"/>
    <property type="evidence" value="ECO:0007669"/>
    <property type="project" value="TreeGrafter"/>
</dbReference>
<feature type="chain" id="PRO_5040782555" description="FAD/NAD(P)-binding domain-containing protein" evidence="2">
    <location>
        <begin position="24"/>
        <end position="715"/>
    </location>
</feature>
<keyword evidence="4" id="KW-1185">Reference proteome</keyword>
<dbReference type="PANTHER" id="PTHR43539">
    <property type="entry name" value="FLAVIN-BINDING MONOOXYGENASE-LIKE PROTEIN (AFU_ORTHOLOGUE AFUA_4G09220)"/>
    <property type="match status" value="1"/>
</dbReference>
<organism evidence="3 4">
    <name type="scientific">Triparma laevis f. longispina</name>
    <dbReference type="NCBI Taxonomy" id="1714387"/>
    <lineage>
        <taxon>Eukaryota</taxon>
        <taxon>Sar</taxon>
        <taxon>Stramenopiles</taxon>
        <taxon>Ochrophyta</taxon>
        <taxon>Bolidophyceae</taxon>
        <taxon>Parmales</taxon>
        <taxon>Triparmaceae</taxon>
        <taxon>Triparma</taxon>
    </lineage>
</organism>
<evidence type="ECO:0000256" key="2">
    <source>
        <dbReference type="SAM" id="SignalP"/>
    </source>
</evidence>
<dbReference type="OrthoDB" id="66881at2759"/>
<keyword evidence="2" id="KW-0732">Signal</keyword>
<dbReference type="SUPFAM" id="SSF51905">
    <property type="entry name" value="FAD/NAD(P)-binding domain"/>
    <property type="match status" value="1"/>
</dbReference>
<dbReference type="InterPro" id="IPR050982">
    <property type="entry name" value="Auxin_biosynth/cation_transpt"/>
</dbReference>
<dbReference type="GO" id="GO:0004497">
    <property type="term" value="F:monooxygenase activity"/>
    <property type="evidence" value="ECO:0007669"/>
    <property type="project" value="TreeGrafter"/>
</dbReference>
<dbReference type="EMBL" id="BRXW01000289">
    <property type="protein sequence ID" value="GMI17381.1"/>
    <property type="molecule type" value="Genomic_DNA"/>
</dbReference>
<dbReference type="PRINTS" id="PR00368">
    <property type="entry name" value="FADPNR"/>
</dbReference>
<dbReference type="PRINTS" id="PR00411">
    <property type="entry name" value="PNDRDTASEI"/>
</dbReference>